<feature type="compositionally biased region" description="Acidic residues" evidence="14">
    <location>
        <begin position="1503"/>
        <end position="1513"/>
    </location>
</feature>
<feature type="region of interest" description="Disordered" evidence="14">
    <location>
        <begin position="229"/>
        <end position="306"/>
    </location>
</feature>
<evidence type="ECO:0000256" key="6">
    <source>
        <dbReference type="ARBA" id="ARBA00022794"/>
    </source>
</evidence>
<dbReference type="GO" id="GO:0042461">
    <property type="term" value="P:photoreceptor cell development"/>
    <property type="evidence" value="ECO:0007669"/>
    <property type="project" value="TreeGrafter"/>
</dbReference>
<evidence type="ECO:0000256" key="10">
    <source>
        <dbReference type="ARBA" id="ARBA00023305"/>
    </source>
</evidence>
<feature type="compositionally biased region" description="Low complexity" evidence="14">
    <location>
        <begin position="114"/>
        <end position="124"/>
    </location>
</feature>
<feature type="compositionally biased region" description="Low complexity" evidence="14">
    <location>
        <begin position="699"/>
        <end position="716"/>
    </location>
</feature>
<feature type="region of interest" description="Disordered" evidence="14">
    <location>
        <begin position="104"/>
        <end position="152"/>
    </location>
</feature>
<dbReference type="GO" id="GO:0045494">
    <property type="term" value="P:photoreceptor cell maintenance"/>
    <property type="evidence" value="ECO:0007669"/>
    <property type="project" value="Ensembl"/>
</dbReference>
<dbReference type="GO" id="GO:0035082">
    <property type="term" value="P:axoneme assembly"/>
    <property type="evidence" value="ECO:0007669"/>
    <property type="project" value="TreeGrafter"/>
</dbReference>
<feature type="compositionally biased region" description="Polar residues" evidence="14">
    <location>
        <begin position="1541"/>
        <end position="1553"/>
    </location>
</feature>
<evidence type="ECO:0000256" key="8">
    <source>
        <dbReference type="ARBA" id="ARBA00023212"/>
    </source>
</evidence>
<feature type="domain" description="Doublecortin" evidence="15">
    <location>
        <begin position="152"/>
        <end position="231"/>
    </location>
</feature>
<dbReference type="jPOST" id="A0A0D9RWE9"/>
<feature type="compositionally biased region" description="Low complexity" evidence="14">
    <location>
        <begin position="1362"/>
        <end position="1373"/>
    </location>
</feature>
<keyword evidence="6" id="KW-0970">Cilium biogenesis/degradation</keyword>
<feature type="domain" description="Doublecortin" evidence="15">
    <location>
        <begin position="34"/>
        <end position="108"/>
    </location>
</feature>
<keyword evidence="17" id="KW-1185">Reference proteome</keyword>
<feature type="compositionally biased region" description="Polar residues" evidence="14">
    <location>
        <begin position="451"/>
        <end position="460"/>
    </location>
</feature>
<dbReference type="InterPro" id="IPR036572">
    <property type="entry name" value="Doublecortin_dom_sf"/>
</dbReference>
<feature type="compositionally biased region" description="Basic and acidic residues" evidence="14">
    <location>
        <begin position="1878"/>
        <end position="1894"/>
    </location>
</feature>
<evidence type="ECO:0000256" key="9">
    <source>
        <dbReference type="ARBA" id="ARBA00023273"/>
    </source>
</evidence>
<gene>
    <name evidence="16" type="primary">RP1L1</name>
</gene>
<evidence type="ECO:0000256" key="13">
    <source>
        <dbReference type="ARBA" id="ARBA00069882"/>
    </source>
</evidence>
<comment type="subcellular location">
    <subcellularLocation>
        <location evidence="2">Cell projection</location>
        <location evidence="2">Cilium</location>
        <location evidence="2">Photoreceptor outer segment</location>
    </subcellularLocation>
    <subcellularLocation>
        <location evidence="1">Cytoplasm</location>
        <location evidence="1">Cytoskeleton</location>
        <location evidence="1">Cilium axoneme</location>
    </subcellularLocation>
</comment>
<comment type="subunit">
    <text evidence="12">Interacts with RP1; has a synergistic effect with RP1 in photoreceptor differentiation.</text>
</comment>
<dbReference type="SUPFAM" id="SSF89837">
    <property type="entry name" value="Doublecortin (DC)"/>
    <property type="match status" value="2"/>
</dbReference>
<dbReference type="PANTHER" id="PTHR23005">
    <property type="entry name" value="RETINITIS PIGMENTOSA 1 PROTEIN"/>
    <property type="match status" value="1"/>
</dbReference>
<feature type="compositionally biased region" description="Acidic residues" evidence="14">
    <location>
        <begin position="1293"/>
        <end position="1305"/>
    </location>
</feature>
<feature type="compositionally biased region" description="Acidic residues" evidence="14">
    <location>
        <begin position="2105"/>
        <end position="2142"/>
    </location>
</feature>
<dbReference type="PANTHER" id="PTHR23005:SF3">
    <property type="entry name" value="RETINITIS PIGMENTOSA 1-LIKE 1 PROTEIN"/>
    <property type="match status" value="1"/>
</dbReference>
<sequence length="2490" mass="262648">MNSTPRDAQAPRHRECLLPSVARTPSVTKVTPAKKITFLKRGDPQFAGVRLAVHQRAFKTFSALMDELSQRVPLSFGVRSVTTPRGLHSLSALEQLEDGGCYFCSDKKHPKTPSGPGRPQGRSPTAQQLRDIQGRREAPGTSSSRKSLKTPQRILLVKNMDPRLQQTVVLSHRNTRNLAAFLSKASDLLRFPVKQLYTTSGKKVDSLQALLHSPSVLVCAGHEAFRPPAMENARRSEAETLSGLTSRNKNRSWGPKTKPSVIHSRSRPGSRPQLPERPVPSNPPVGPVPDRHPQDTPAQPGPLVAGDDMKKKVRMNEDGSLSVEMKVRFHLVGEDTLLWSRRMGRASALTAASGEDPILGEVDPLCCVWEGYPWGFSEPGVWGPRPCRVRCGEAFGRGGQPGPKYEIWTNPLHASQEERVATRKRWGLAQHVRCSGLWGHGAAGRERCSLDSASPASSTGHPEGSEPDSSCCPRTPQDRVDSGSPSAQRGAEQEAGGSPGEDPSLCTDGAGLGSPEQGGRLTPRARSEEGASSDSSASTGSHEGSSEWGGRPRGCLGKARAETSQQEATKGGNPGSPAPSLSSLRSEDLQAEMQGRGTEQARGASVKREPLVPGLSGSWDSEGASSTPSTSASSQQERRSHRSRASATSSPSSPGLGRVAPRGHPRQCRYCKDTHSPLDSSVTKQVPRPPERRRACRDGSVPRSSGSSLSTRTQASGNLRPPSLGSLPSQDLLGISSATVTPAGHSDCASGVSPNNAPSVGWAGDTGSRTCSPDPTPPHTSDSCSKSGAASLGEQARDTPQPSSPLVVQVGRPEQGAVGPHQSCCHSQAEEAQRGPSPEAHWLCGRYCPTPPRGRPCPQRRSSSCGSTGSSHRSAARRPGGSQQREGTYQAGPTLSLGPSSGASRRSSASQDVGSGGLSQEETSRSWGGPQGQEEASGVSPSSLPRSSPEAVVREWLDNIPEEPVLMTYEMVDETTGAAGGGLRGPEVDPGDDHSLEGLGEPALARQQPLEGDPSQDPEPEGALPGSSDAGPQSGEGVPQGAAPEGVSEAPAEAGADREDPASCGVSLRALPGRVSASTQMMRALMGSKQGRPSSMPEVSRPMARRLSRSAGALITCLASLQFFDEDLGSPASKVRFKDSPRYQELLSISKDLWPGCDLGEDQLDSGLWELTWNEALPDLGSHAVTENFTPTSSSGVDISSGSGGSGESSVPCAMDGALVPEGTELPLKTSNQRSDSRTSENPGDLENQQQCCSPAFLNSRACACATNEDEAERDSEEQRASSNLEQLAENTMQEEEVQLEESKEETEGGGLQEEGLQLEGTKETEGLQEEGVQLEETKTEEGLQEEGVPLEETKTEEGLQEEGVQLEETNGTEGEGQQEEEVQLEEIKEETGGEGLQEEGVQLEETKTEEGLQEEGVQLEETKGTEGEGQQEEEAQLEEIKEETGGEGLQEEGAQLEEVKEGPEGGLQEEALEEGLKEEGLPEEGSVGRQELSEAGSPDGEGSWEGDPIQEEEAGRASAEPCPPEGTEEPTEPASHLSETDPSASESQSGSQLEPGLEKPPGAAMMGQEHTQAQPLLGAAERSSSVTCRAALDCDPIWVSVLLKKMEKAFLAHLSGAVAELRARWGLQDSDLLDQMTAELQQDVAQRLQDSTERELQKLQGRAGRMVLGPPREALTGELLLQTQQRRHRLRGLRNLSAFSERTLGLGPFSFTLEDEPALSTALGSQLGEEGEGEEFCPCEACVRKKVSPASPKATMGATRGPIKEAFDLQQILQRKREEHTVGEAAEVAPGETCTDPTSIRTVQGAEGGPGPGLGHGPGVDQGEDGEGSQRLDRDKDPKLEEAEGDAMAQEREGKIHNSETSVGSELGEAEQEGEGISERGETRGQGSGHEDSLQGEAVAGGDQDPGQSDGAEGREAPEAEGEAQPESEEGVEAQEVEGEMQEAEGEAQPESEGVEAPEAEGEAQEAEGEAQSESEGVEAQEAEEEAQPETESVEAPETEGETQEAEGETPPESEGAEAQEAGEEAQEAEGEDQPESEGEEAQEAEGEAQPESEVVQAPEIEGEMQEAEGEAQPESEGVEAPEVEGEAQEAEGEAQPEAGVEAQEAEEEAQEAEEEAQEAEGEAQPESESVEAQEAEEEAQEAEKEAQEAEGEAQEAEGEAQPESEGVEAQEAEGEAQPESEGVEALEAEGEAQQESEGIEAQEAEEETQPESEGVEAPEAEGEAQEAEGEVQEAEGEAQPESEGVEAQEAEGEAQPESEGVEAPEAEGEAHPESEGVEAPEAEGEAQEAEGEGQPESEGVETPKVEGEGQPESEGVEALEAEGEAQPESEGETQGEKKGSPQVSLGDGQSGGASESSSPVPEDRPTPPPSPGGDTPHQKPASQTGPSSSRASSRGDSWRKDSEDGRVCGDTRSPDAKSVGAPHAERKATRMYPESSTSEPEEAPSDTRTPEQGASEGCDPQEDQTLGNPAPTKAVGRADGFGQDDLDF</sequence>
<feature type="compositionally biased region" description="Gly residues" evidence="14">
    <location>
        <begin position="1807"/>
        <end position="1821"/>
    </location>
</feature>
<dbReference type="FunFam" id="3.10.20.230:FF:000008">
    <property type="entry name" value="retinitis pigmentosa 1-like 1 protein"/>
    <property type="match status" value="1"/>
</dbReference>
<evidence type="ECO:0000313" key="17">
    <source>
        <dbReference type="Proteomes" id="UP000029965"/>
    </source>
</evidence>
<dbReference type="InterPro" id="IPR003533">
    <property type="entry name" value="Doublecortin_dom"/>
</dbReference>
<keyword evidence="8" id="KW-0206">Cytoskeleton</keyword>
<dbReference type="EMBL" id="AQIB01160174">
    <property type="status" value="NOT_ANNOTATED_CDS"/>
    <property type="molecule type" value="Genomic_DNA"/>
</dbReference>
<feature type="compositionally biased region" description="Acidic residues" evidence="14">
    <location>
        <begin position="1920"/>
        <end position="2052"/>
    </location>
</feature>
<dbReference type="FunFam" id="3.10.20.230:FF:000010">
    <property type="entry name" value="Retinitis pigmentosa 1-like 1a"/>
    <property type="match status" value="1"/>
</dbReference>
<keyword evidence="9" id="KW-0966">Cell projection</keyword>
<feature type="compositionally biased region" description="Basic and acidic residues" evidence="14">
    <location>
        <begin position="1850"/>
        <end position="1859"/>
    </location>
</feature>
<reference evidence="16" key="2">
    <citation type="submission" date="2025-08" db="UniProtKB">
        <authorList>
            <consortium name="Ensembl"/>
        </authorList>
    </citation>
    <scope>IDENTIFICATION</scope>
</reference>
<feature type="compositionally biased region" description="Basic and acidic residues" evidence="14">
    <location>
        <begin position="2398"/>
        <end position="2417"/>
    </location>
</feature>
<evidence type="ECO:0000256" key="11">
    <source>
        <dbReference type="ARBA" id="ARBA00057781"/>
    </source>
</evidence>
<keyword evidence="5" id="KW-0677">Repeat</keyword>
<evidence type="ECO:0000256" key="7">
    <source>
        <dbReference type="ARBA" id="ARBA00023069"/>
    </source>
</evidence>
<feature type="compositionally biased region" description="Low complexity" evidence="14">
    <location>
        <begin position="530"/>
        <end position="543"/>
    </location>
</feature>
<feature type="region of interest" description="Disordered" evidence="14">
    <location>
        <begin position="447"/>
        <end position="1064"/>
    </location>
</feature>
<dbReference type="Proteomes" id="UP000029965">
    <property type="component" value="Chromosome 8"/>
</dbReference>
<keyword evidence="7" id="KW-0969">Cilium</keyword>
<evidence type="ECO:0000259" key="15">
    <source>
        <dbReference type="PROSITE" id="PS50309"/>
    </source>
</evidence>
<dbReference type="CDD" id="cd17148">
    <property type="entry name" value="DCX2_RP1L1"/>
    <property type="match status" value="1"/>
</dbReference>
<protein>
    <recommendedName>
        <fullName evidence="13">Retinitis pigmentosa 1-like 1 protein</fullName>
    </recommendedName>
</protein>
<feature type="compositionally biased region" description="Low complexity" evidence="14">
    <location>
        <begin position="937"/>
        <end position="949"/>
    </location>
</feature>
<dbReference type="Pfam" id="PF03607">
    <property type="entry name" value="DCX"/>
    <property type="match status" value="2"/>
</dbReference>
<feature type="compositionally biased region" description="Polar residues" evidence="14">
    <location>
        <begin position="881"/>
        <end position="893"/>
    </location>
</feature>
<organism evidence="16 17">
    <name type="scientific">Chlorocebus sabaeus</name>
    <name type="common">Green monkey</name>
    <name type="synonym">Simia sabaea</name>
    <dbReference type="NCBI Taxonomy" id="60711"/>
    <lineage>
        <taxon>Eukaryota</taxon>
        <taxon>Metazoa</taxon>
        <taxon>Chordata</taxon>
        <taxon>Craniata</taxon>
        <taxon>Vertebrata</taxon>
        <taxon>Euteleostomi</taxon>
        <taxon>Mammalia</taxon>
        <taxon>Eutheria</taxon>
        <taxon>Euarchontoglires</taxon>
        <taxon>Primates</taxon>
        <taxon>Haplorrhini</taxon>
        <taxon>Catarrhini</taxon>
        <taxon>Cercopithecidae</taxon>
        <taxon>Cercopithecinae</taxon>
        <taxon>Chlorocebus</taxon>
    </lineage>
</organism>
<keyword evidence="10" id="KW-0844">Vision</keyword>
<dbReference type="GO" id="GO:0035556">
    <property type="term" value="P:intracellular signal transduction"/>
    <property type="evidence" value="ECO:0007669"/>
    <property type="project" value="InterPro"/>
</dbReference>
<evidence type="ECO:0000256" key="4">
    <source>
        <dbReference type="ARBA" id="ARBA00022606"/>
    </source>
</evidence>
<name>A0A0D9RWE9_CHLSB</name>
<comment type="function">
    <text evidence="11">Required for the differentiation of photoreceptor cells. Plays a role in the organization of outer segment of rod and cone photoreceptors.</text>
</comment>
<feature type="compositionally biased region" description="Low complexity" evidence="14">
    <location>
        <begin position="621"/>
        <end position="635"/>
    </location>
</feature>
<feature type="compositionally biased region" description="Low complexity" evidence="14">
    <location>
        <begin position="895"/>
        <end position="910"/>
    </location>
</feature>
<evidence type="ECO:0000256" key="2">
    <source>
        <dbReference type="ARBA" id="ARBA00004504"/>
    </source>
</evidence>
<keyword evidence="3" id="KW-0963">Cytoplasm</keyword>
<feature type="compositionally biased region" description="Acidic residues" evidence="14">
    <location>
        <begin position="2277"/>
        <end position="2301"/>
    </location>
</feature>
<dbReference type="GO" id="GO:0001750">
    <property type="term" value="C:photoreceptor outer segment"/>
    <property type="evidence" value="ECO:0007669"/>
    <property type="project" value="UniProtKB-SubCell"/>
</dbReference>
<dbReference type="OMA" id="MSHSSCE"/>
<dbReference type="STRING" id="60711.ENSCSAP00000012938"/>
<feature type="region of interest" description="Disordered" evidence="14">
    <location>
        <begin position="1271"/>
        <end position="1565"/>
    </location>
</feature>
<evidence type="ECO:0000256" key="14">
    <source>
        <dbReference type="SAM" id="MobiDB-lite"/>
    </source>
</evidence>
<keyword evidence="4" id="KW-0716">Sensory transduction</keyword>
<dbReference type="Ensembl" id="ENSCSAT00000014982.1">
    <property type="protein sequence ID" value="ENSCSAP00000012938.1"/>
    <property type="gene ID" value="ENSCSAG00000016888.1"/>
</dbReference>
<feature type="compositionally biased region" description="Acidic residues" evidence="14">
    <location>
        <begin position="2311"/>
        <end position="2335"/>
    </location>
</feature>
<feature type="compositionally biased region" description="Pro residues" evidence="14">
    <location>
        <begin position="275"/>
        <end position="287"/>
    </location>
</feature>
<evidence type="ECO:0000256" key="1">
    <source>
        <dbReference type="ARBA" id="ARBA00004430"/>
    </source>
</evidence>
<feature type="compositionally biased region" description="Acidic residues" evidence="14">
    <location>
        <begin position="2062"/>
        <end position="2096"/>
    </location>
</feature>
<dbReference type="GO" id="GO:0005930">
    <property type="term" value="C:axoneme"/>
    <property type="evidence" value="ECO:0007669"/>
    <property type="project" value="UniProtKB-SubCell"/>
</dbReference>
<dbReference type="GO" id="GO:0060041">
    <property type="term" value="P:retina development in camera-type eye"/>
    <property type="evidence" value="ECO:0007669"/>
    <property type="project" value="TreeGrafter"/>
</dbReference>
<evidence type="ECO:0000256" key="3">
    <source>
        <dbReference type="ARBA" id="ARBA00022490"/>
    </source>
</evidence>
<accession>A0A0D9RWE9</accession>
<dbReference type="SMART" id="SM00537">
    <property type="entry name" value="DCX"/>
    <property type="match status" value="2"/>
</dbReference>
<feature type="region of interest" description="Disordered" evidence="14">
    <location>
        <begin position="1184"/>
        <end position="1250"/>
    </location>
</feature>
<dbReference type="GeneTree" id="ENSGT00940000154242"/>
<feature type="compositionally biased region" description="Basic and acidic residues" evidence="14">
    <location>
        <begin position="1829"/>
        <end position="1843"/>
    </location>
</feature>
<reference evidence="16" key="3">
    <citation type="submission" date="2025-09" db="UniProtKB">
        <authorList>
            <consortium name="Ensembl"/>
        </authorList>
    </citation>
    <scope>IDENTIFICATION</scope>
</reference>
<dbReference type="PROSITE" id="PS50309">
    <property type="entry name" value="DC"/>
    <property type="match status" value="2"/>
</dbReference>
<evidence type="ECO:0000256" key="12">
    <source>
        <dbReference type="ARBA" id="ARBA00065121"/>
    </source>
</evidence>
<feature type="region of interest" description="Disordered" evidence="14">
    <location>
        <begin position="1778"/>
        <end position="2490"/>
    </location>
</feature>
<evidence type="ECO:0000256" key="5">
    <source>
        <dbReference type="ARBA" id="ARBA00022737"/>
    </source>
</evidence>
<reference evidence="16 17" key="1">
    <citation type="submission" date="2014-03" db="EMBL/GenBank/DDBJ databases">
        <authorList>
            <person name="Warren W."/>
            <person name="Wilson R.K."/>
        </authorList>
    </citation>
    <scope>NUCLEOTIDE SEQUENCE</scope>
</reference>
<feature type="compositionally biased region" description="Low complexity" evidence="14">
    <location>
        <begin position="860"/>
        <end position="873"/>
    </location>
</feature>
<dbReference type="Gene3D" id="3.10.20.230">
    <property type="entry name" value="Doublecortin domain"/>
    <property type="match status" value="2"/>
</dbReference>
<dbReference type="GO" id="GO:0007601">
    <property type="term" value="P:visual perception"/>
    <property type="evidence" value="ECO:0007669"/>
    <property type="project" value="UniProtKB-KW"/>
</dbReference>
<dbReference type="eggNOG" id="KOG3757">
    <property type="taxonomic scope" value="Eukaryota"/>
</dbReference>
<feature type="compositionally biased region" description="Acidic residues" evidence="14">
    <location>
        <begin position="2150"/>
        <end position="2269"/>
    </location>
</feature>
<proteinExistence type="predicted"/>
<evidence type="ECO:0000313" key="16">
    <source>
        <dbReference type="Ensembl" id="ENSCSAP00000012938.1"/>
    </source>
</evidence>